<evidence type="ECO:0000256" key="1">
    <source>
        <dbReference type="SAM" id="MobiDB-lite"/>
    </source>
</evidence>
<protein>
    <submittedName>
        <fullName evidence="2">Uncharacterized protein</fullName>
    </submittedName>
</protein>
<dbReference type="EMBL" id="KL987879">
    <property type="protein sequence ID" value="KFK22572.1"/>
    <property type="molecule type" value="Genomic_DNA"/>
</dbReference>
<gene>
    <name evidence="2" type="ORF">AALP_AAs50802U000100</name>
</gene>
<evidence type="ECO:0000313" key="3">
    <source>
        <dbReference type="Proteomes" id="UP000029120"/>
    </source>
</evidence>
<feature type="non-terminal residue" evidence="2">
    <location>
        <position position="20"/>
    </location>
</feature>
<dbReference type="Gramene" id="KFK22572">
    <property type="protein sequence ID" value="KFK22572"/>
    <property type="gene ID" value="AALP_AAs50802U000100"/>
</dbReference>
<organism evidence="2 3">
    <name type="scientific">Arabis alpina</name>
    <name type="common">Alpine rock-cress</name>
    <dbReference type="NCBI Taxonomy" id="50452"/>
    <lineage>
        <taxon>Eukaryota</taxon>
        <taxon>Viridiplantae</taxon>
        <taxon>Streptophyta</taxon>
        <taxon>Embryophyta</taxon>
        <taxon>Tracheophyta</taxon>
        <taxon>Spermatophyta</taxon>
        <taxon>Magnoliopsida</taxon>
        <taxon>eudicotyledons</taxon>
        <taxon>Gunneridae</taxon>
        <taxon>Pentapetalae</taxon>
        <taxon>rosids</taxon>
        <taxon>malvids</taxon>
        <taxon>Brassicales</taxon>
        <taxon>Brassicaceae</taxon>
        <taxon>Arabideae</taxon>
        <taxon>Arabis</taxon>
    </lineage>
</organism>
<dbReference type="Proteomes" id="UP000029120">
    <property type="component" value="Unassembled WGS sequence"/>
</dbReference>
<accession>A0A087FY70</accession>
<name>A0A087FY70_ARAAL</name>
<reference evidence="3" key="1">
    <citation type="journal article" date="2015" name="Nat. Plants">
        <title>Genome expansion of Arabis alpina linked with retrotransposition and reduced symmetric DNA methylation.</title>
        <authorList>
            <person name="Willing E.M."/>
            <person name="Rawat V."/>
            <person name="Mandakova T."/>
            <person name="Maumus F."/>
            <person name="James G.V."/>
            <person name="Nordstroem K.J."/>
            <person name="Becker C."/>
            <person name="Warthmann N."/>
            <person name="Chica C."/>
            <person name="Szarzynska B."/>
            <person name="Zytnicki M."/>
            <person name="Albani M.C."/>
            <person name="Kiefer C."/>
            <person name="Bergonzi S."/>
            <person name="Castaings L."/>
            <person name="Mateos J.L."/>
            <person name="Berns M.C."/>
            <person name="Bujdoso N."/>
            <person name="Piofczyk T."/>
            <person name="de Lorenzo L."/>
            <person name="Barrero-Sicilia C."/>
            <person name="Mateos I."/>
            <person name="Piednoel M."/>
            <person name="Hagmann J."/>
            <person name="Chen-Min-Tao R."/>
            <person name="Iglesias-Fernandez R."/>
            <person name="Schuster S.C."/>
            <person name="Alonso-Blanco C."/>
            <person name="Roudier F."/>
            <person name="Carbonero P."/>
            <person name="Paz-Ares J."/>
            <person name="Davis S.J."/>
            <person name="Pecinka A."/>
            <person name="Quesneville H."/>
            <person name="Colot V."/>
            <person name="Lysak M.A."/>
            <person name="Weigel D."/>
            <person name="Coupland G."/>
            <person name="Schneeberger K."/>
        </authorList>
    </citation>
    <scope>NUCLEOTIDE SEQUENCE [LARGE SCALE GENOMIC DNA]</scope>
    <source>
        <strain evidence="3">cv. Pajares</strain>
    </source>
</reference>
<dbReference type="AlphaFoldDB" id="A0A087FY70"/>
<evidence type="ECO:0000313" key="2">
    <source>
        <dbReference type="EMBL" id="KFK22572.1"/>
    </source>
</evidence>
<feature type="region of interest" description="Disordered" evidence="1">
    <location>
        <begin position="1"/>
        <end position="20"/>
    </location>
</feature>
<proteinExistence type="predicted"/>
<keyword evidence="3" id="KW-1185">Reference proteome</keyword>
<sequence>MSKEEEEEPLSPMARVFQLP</sequence>